<accession>A0A2H3KXH0</accession>
<evidence type="ECO:0000313" key="1">
    <source>
        <dbReference type="EMBL" id="PDS24145.1"/>
    </source>
</evidence>
<dbReference type="InterPro" id="IPR045534">
    <property type="entry name" value="DUF6428"/>
</dbReference>
<gene>
    <name evidence="1" type="ORF">B0A77_09145</name>
</gene>
<organism evidence="1 2">
    <name type="scientific">Flavobacterium branchiophilum</name>
    <dbReference type="NCBI Taxonomy" id="55197"/>
    <lineage>
        <taxon>Bacteria</taxon>
        <taxon>Pseudomonadati</taxon>
        <taxon>Bacteroidota</taxon>
        <taxon>Flavobacteriia</taxon>
        <taxon>Flavobacteriales</taxon>
        <taxon>Flavobacteriaceae</taxon>
        <taxon>Flavobacterium</taxon>
    </lineage>
</organism>
<dbReference type="Pfam" id="PF20001">
    <property type="entry name" value="DUF6428"/>
    <property type="match status" value="1"/>
</dbReference>
<dbReference type="RefSeq" id="WP_097554232.1">
    <property type="nucleotide sequence ID" value="NZ_PCMW01000047.1"/>
</dbReference>
<dbReference type="EMBL" id="PCMW01000047">
    <property type="protein sequence ID" value="PDS24145.1"/>
    <property type="molecule type" value="Genomic_DNA"/>
</dbReference>
<dbReference type="AlphaFoldDB" id="A0A2H3KXH0"/>
<reference evidence="1 2" key="1">
    <citation type="submission" date="2017-09" db="EMBL/GenBank/DDBJ databases">
        <title>Whole genomes of Flavobacteriaceae.</title>
        <authorList>
            <person name="Stine C."/>
            <person name="Li C."/>
            <person name="Tadesse D."/>
        </authorList>
    </citation>
    <scope>NUCLEOTIDE SEQUENCE [LARGE SCALE GENOMIC DNA]</scope>
    <source>
        <strain evidence="1 2">ATCC 35036</strain>
    </source>
</reference>
<dbReference type="Proteomes" id="UP000220828">
    <property type="component" value="Unassembled WGS sequence"/>
</dbReference>
<evidence type="ECO:0000313" key="2">
    <source>
        <dbReference type="Proteomes" id="UP000220828"/>
    </source>
</evidence>
<name>A0A2H3KXH0_9FLAO</name>
<sequence>MTLSQFKEAIQTVTSFSIQLPNGTFVPPHFHITEMGLLTKNFIDCGNVVREEKNITFQVWFAGDVEHRLTTEKVNKIIVASEKLFQSADLELEVEYQDAQTIGKFGIAFVNGIFQLTTKQTTCLAQDHCGIPADKMEPVIGNWKPKETSCCSPKSGCC</sequence>
<protein>
    <submittedName>
        <fullName evidence="1">Uncharacterized protein</fullName>
    </submittedName>
</protein>
<dbReference type="OrthoDB" id="66316at2"/>
<proteinExistence type="predicted"/>
<comment type="caution">
    <text evidence="1">The sequence shown here is derived from an EMBL/GenBank/DDBJ whole genome shotgun (WGS) entry which is preliminary data.</text>
</comment>